<dbReference type="Pfam" id="PF00582">
    <property type="entry name" value="Usp"/>
    <property type="match status" value="1"/>
</dbReference>
<sequence>MKPQLILVAADGSAGASRAVDTAAAFARKLDADLLIVTIAGSAWDREIDEAARSERDAGEAVELLANAALREARERAERAGAPRVRTWFGWGDAAEEIMGLIDREKPEMAILGRRGRGRLTGLLLGSVSQKLASLAPCLVTIVP</sequence>
<dbReference type="CDD" id="cd00293">
    <property type="entry name" value="USP-like"/>
    <property type="match status" value="1"/>
</dbReference>
<dbReference type="Proteomes" id="UP000309061">
    <property type="component" value="Chromosome"/>
</dbReference>
<evidence type="ECO:0000313" key="3">
    <source>
        <dbReference type="EMBL" id="QGM45957.1"/>
    </source>
</evidence>
<gene>
    <name evidence="3" type="ORF">H2LOC_009720</name>
</gene>
<evidence type="ECO:0000313" key="4">
    <source>
        <dbReference type="Proteomes" id="UP000309061"/>
    </source>
</evidence>
<feature type="domain" description="UspA" evidence="2">
    <location>
        <begin position="6"/>
        <end position="144"/>
    </location>
</feature>
<accession>A0A6B8KE50</accession>
<dbReference type="AlphaFoldDB" id="A0A6B8KE50"/>
<dbReference type="PANTHER" id="PTHR46268:SF15">
    <property type="entry name" value="UNIVERSAL STRESS PROTEIN HP_0031"/>
    <property type="match status" value="1"/>
</dbReference>
<dbReference type="InterPro" id="IPR014729">
    <property type="entry name" value="Rossmann-like_a/b/a_fold"/>
</dbReference>
<name>A0A6B8KE50_9HYPH</name>
<dbReference type="InterPro" id="IPR006016">
    <property type="entry name" value="UspA"/>
</dbReference>
<dbReference type="PANTHER" id="PTHR46268">
    <property type="entry name" value="STRESS RESPONSE PROTEIN NHAX"/>
    <property type="match status" value="1"/>
</dbReference>
<protein>
    <submittedName>
        <fullName evidence="3">Universal stress protein</fullName>
    </submittedName>
</protein>
<dbReference type="InterPro" id="IPR006015">
    <property type="entry name" value="Universal_stress_UspA"/>
</dbReference>
<dbReference type="EMBL" id="CP046052">
    <property type="protein sequence ID" value="QGM45957.1"/>
    <property type="molecule type" value="Genomic_DNA"/>
</dbReference>
<organism evidence="3 4">
    <name type="scientific">Methylocystis heyeri</name>
    <dbReference type="NCBI Taxonomy" id="391905"/>
    <lineage>
        <taxon>Bacteria</taxon>
        <taxon>Pseudomonadati</taxon>
        <taxon>Pseudomonadota</taxon>
        <taxon>Alphaproteobacteria</taxon>
        <taxon>Hyphomicrobiales</taxon>
        <taxon>Methylocystaceae</taxon>
        <taxon>Methylocystis</taxon>
    </lineage>
</organism>
<proteinExistence type="inferred from homology"/>
<evidence type="ECO:0000259" key="2">
    <source>
        <dbReference type="Pfam" id="PF00582"/>
    </source>
</evidence>
<dbReference type="KEGG" id="mhey:H2LOC_009720"/>
<dbReference type="RefSeq" id="WP_136496222.1">
    <property type="nucleotide sequence ID" value="NZ_CP046052.1"/>
</dbReference>
<reference evidence="3 4" key="1">
    <citation type="submission" date="2019-11" db="EMBL/GenBank/DDBJ databases">
        <title>The genome sequence of Methylocystis heyeri.</title>
        <authorList>
            <person name="Oshkin I.Y."/>
            <person name="Miroshnikov K."/>
            <person name="Dedysh S.N."/>
        </authorList>
    </citation>
    <scope>NUCLEOTIDE SEQUENCE [LARGE SCALE GENOMIC DNA]</scope>
    <source>
        <strain evidence="3 4">H2</strain>
    </source>
</reference>
<evidence type="ECO:0000256" key="1">
    <source>
        <dbReference type="ARBA" id="ARBA00008791"/>
    </source>
</evidence>
<comment type="similarity">
    <text evidence="1">Belongs to the universal stress protein A family.</text>
</comment>
<dbReference type="Gene3D" id="3.40.50.620">
    <property type="entry name" value="HUPs"/>
    <property type="match status" value="1"/>
</dbReference>
<dbReference type="PRINTS" id="PR01438">
    <property type="entry name" value="UNVRSLSTRESS"/>
</dbReference>
<dbReference type="SUPFAM" id="SSF52402">
    <property type="entry name" value="Adenine nucleotide alpha hydrolases-like"/>
    <property type="match status" value="1"/>
</dbReference>
<keyword evidence="4" id="KW-1185">Reference proteome</keyword>